<dbReference type="Gene3D" id="3.40.640.10">
    <property type="entry name" value="Type I PLP-dependent aspartate aminotransferase-like (Major domain)"/>
    <property type="match status" value="1"/>
</dbReference>
<keyword evidence="4" id="KW-1185">Reference proteome</keyword>
<dbReference type="InterPro" id="IPR015422">
    <property type="entry name" value="PyrdxlP-dep_Trfase_small"/>
</dbReference>
<sequence length="378" mass="41965">MSAASLFNLPEGHYFLSHSVGCLPKKAETSLAENFLTPWKMSGGDAWPIWLDTVDAFCASLGQLLHGQASDFCPQSNLSSGFTKWLMSLPETQSIKTATKRKILIHQTAFPSMGFVCNAMQKMGFELVFIPASEPVSNKETWEQAINKDVFCVLATHVHSNTGTVAPIEHIAMLCDKYNSYFAVDIAQSAGILPINLTSWNADAVFGSCVKWLCGGPGAGFMWVNPQTTEMLSPIDVGWFSHQNPFEMDINHFQYAQDAKRFWGGTPNVAPFALAKGSVETLLEIGQQNIFAHNRRLANELLINIEDCLQASIDLENNGGTLCIELPDANINMLESELQRQHCYFDVRGNVMRFSFHIYNTLPQIELLTEAIRTSATR</sequence>
<dbReference type="InterPro" id="IPR015424">
    <property type="entry name" value="PyrdxlP-dep_Trfase"/>
</dbReference>
<name>K6YFT9_9ALTE</name>
<dbReference type="InterPro" id="IPR015421">
    <property type="entry name" value="PyrdxlP-dep_Trfase_major"/>
</dbReference>
<comment type="caution">
    <text evidence="3">The sequence shown here is derived from an EMBL/GenBank/DDBJ whole genome shotgun (WGS) entry which is preliminary data.</text>
</comment>
<protein>
    <recommendedName>
        <fullName evidence="2">Aminotransferase class V domain-containing protein</fullName>
    </recommendedName>
</protein>
<evidence type="ECO:0000313" key="3">
    <source>
        <dbReference type="EMBL" id="GAC15498.1"/>
    </source>
</evidence>
<dbReference type="EMBL" id="BAEN01000058">
    <property type="protein sequence ID" value="GAC15498.1"/>
    <property type="molecule type" value="Genomic_DNA"/>
</dbReference>
<dbReference type="Proteomes" id="UP000006334">
    <property type="component" value="Unassembled WGS sequence"/>
</dbReference>
<reference evidence="3 4" key="1">
    <citation type="journal article" date="2017" name="Antonie Van Leeuwenhoek">
        <title>Rhizobium rhizosphaerae sp. nov., a novel species isolated from rice rhizosphere.</title>
        <authorList>
            <person name="Zhao J.J."/>
            <person name="Zhang J."/>
            <person name="Zhang R.J."/>
            <person name="Zhang C.W."/>
            <person name="Yin H.Q."/>
            <person name="Zhang X.X."/>
        </authorList>
    </citation>
    <scope>NUCLEOTIDE SEQUENCE [LARGE SCALE GENOMIC DNA]</scope>
    <source>
        <strain evidence="3 4">E3</strain>
    </source>
</reference>
<dbReference type="eggNOG" id="COG0520">
    <property type="taxonomic scope" value="Bacteria"/>
</dbReference>
<keyword evidence="1" id="KW-0663">Pyridoxal phosphate</keyword>
<dbReference type="PANTHER" id="PTHR43586">
    <property type="entry name" value="CYSTEINE DESULFURASE"/>
    <property type="match status" value="1"/>
</dbReference>
<evidence type="ECO:0000313" key="4">
    <source>
        <dbReference type="Proteomes" id="UP000006334"/>
    </source>
</evidence>
<dbReference type="Pfam" id="PF00266">
    <property type="entry name" value="Aminotran_5"/>
    <property type="match status" value="1"/>
</dbReference>
<dbReference type="PANTHER" id="PTHR43586:SF4">
    <property type="entry name" value="ISOPENICILLIN N EPIMERASE"/>
    <property type="match status" value="1"/>
</dbReference>
<dbReference type="Gene3D" id="3.90.1150.10">
    <property type="entry name" value="Aspartate Aminotransferase, domain 1"/>
    <property type="match status" value="1"/>
</dbReference>
<proteinExistence type="predicted"/>
<dbReference type="AlphaFoldDB" id="K6YFT9"/>
<dbReference type="OrthoDB" id="9764293at2"/>
<dbReference type="STRING" id="1127673.GLIP_2877"/>
<feature type="domain" description="Aminotransferase class V" evidence="2">
    <location>
        <begin position="97"/>
        <end position="368"/>
    </location>
</feature>
<organism evidence="3 4">
    <name type="scientific">Aliiglaciecola lipolytica E3</name>
    <dbReference type="NCBI Taxonomy" id="1127673"/>
    <lineage>
        <taxon>Bacteria</taxon>
        <taxon>Pseudomonadati</taxon>
        <taxon>Pseudomonadota</taxon>
        <taxon>Gammaproteobacteria</taxon>
        <taxon>Alteromonadales</taxon>
        <taxon>Alteromonadaceae</taxon>
        <taxon>Aliiglaciecola</taxon>
    </lineage>
</organism>
<dbReference type="InterPro" id="IPR000192">
    <property type="entry name" value="Aminotrans_V_dom"/>
</dbReference>
<dbReference type="SUPFAM" id="SSF53383">
    <property type="entry name" value="PLP-dependent transferases"/>
    <property type="match status" value="1"/>
</dbReference>
<accession>K6YFT9</accession>
<evidence type="ECO:0000259" key="2">
    <source>
        <dbReference type="Pfam" id="PF00266"/>
    </source>
</evidence>
<gene>
    <name evidence="3" type="ORF">GLIP_2877</name>
</gene>
<dbReference type="RefSeq" id="WP_008845303.1">
    <property type="nucleotide sequence ID" value="NZ_BAEN01000058.1"/>
</dbReference>
<evidence type="ECO:0000256" key="1">
    <source>
        <dbReference type="ARBA" id="ARBA00022898"/>
    </source>
</evidence>